<proteinExistence type="predicted"/>
<sequence>MLLSLGLAASPSRAAELVIDIEDVGSQKGRLTAFVYDSAEGWDGGRPVVPLQRVYPDGGTRLQARFTGLAPGRYAVVVLHDTNANGRFDVSALGIPKDDYGFSNNPVLFGRPGFDRIAFELPADGARISVRMK</sequence>
<comment type="caution">
    <text evidence="1">The sequence shown here is derived from an EMBL/GenBank/DDBJ whole genome shotgun (WGS) entry which is preliminary data.</text>
</comment>
<protein>
    <recommendedName>
        <fullName evidence="3">DUF2141 domain-containing protein</fullName>
    </recommendedName>
</protein>
<dbReference type="AlphaFoldDB" id="A0A0A0F2L1"/>
<name>A0A0A0F2L1_9GAMM</name>
<evidence type="ECO:0000313" key="1">
    <source>
        <dbReference type="EMBL" id="KGM56775.1"/>
    </source>
</evidence>
<organism evidence="1 2">
    <name type="scientific">Lysobacter arseniciresistens ZS79</name>
    <dbReference type="NCBI Taxonomy" id="913325"/>
    <lineage>
        <taxon>Bacteria</taxon>
        <taxon>Pseudomonadati</taxon>
        <taxon>Pseudomonadota</taxon>
        <taxon>Gammaproteobacteria</taxon>
        <taxon>Lysobacterales</taxon>
        <taxon>Lysobacteraceae</taxon>
        <taxon>Novilysobacter</taxon>
    </lineage>
</organism>
<evidence type="ECO:0008006" key="3">
    <source>
        <dbReference type="Google" id="ProtNLM"/>
    </source>
</evidence>
<gene>
    <name evidence="1" type="ORF">N799_02485</name>
</gene>
<keyword evidence="2" id="KW-1185">Reference proteome</keyword>
<dbReference type="Proteomes" id="UP000029989">
    <property type="component" value="Unassembled WGS sequence"/>
</dbReference>
<dbReference type="Pfam" id="PF09912">
    <property type="entry name" value="DUF2141"/>
    <property type="match status" value="1"/>
</dbReference>
<reference evidence="1 2" key="1">
    <citation type="journal article" date="2015" name="Stand. Genomic Sci.">
        <title>Genomic information of the arsenic-resistant bacterium Lysobacter arseniciresistens type strain ZS79(T) and comparison of Lysobacter draft genomes.</title>
        <authorList>
            <person name="Liu L."/>
            <person name="Zhang S."/>
            <person name="Luo M."/>
            <person name="Wang G."/>
        </authorList>
    </citation>
    <scope>NUCLEOTIDE SEQUENCE [LARGE SCALE GENOMIC DNA]</scope>
    <source>
        <strain evidence="1 2">ZS79</strain>
    </source>
</reference>
<evidence type="ECO:0000313" key="2">
    <source>
        <dbReference type="Proteomes" id="UP000029989"/>
    </source>
</evidence>
<dbReference type="InterPro" id="IPR018673">
    <property type="entry name" value="DUF2141"/>
</dbReference>
<accession>A0A0A0F2L1</accession>
<dbReference type="eggNOG" id="COG4704">
    <property type="taxonomic scope" value="Bacteria"/>
</dbReference>
<dbReference type="EMBL" id="AVPT01000009">
    <property type="protein sequence ID" value="KGM56775.1"/>
    <property type="molecule type" value="Genomic_DNA"/>
</dbReference>